<dbReference type="Gene3D" id="3.40.605.10">
    <property type="entry name" value="Aldehyde Dehydrogenase, Chain A, domain 1"/>
    <property type="match status" value="1"/>
</dbReference>
<dbReference type="CDD" id="cd07129">
    <property type="entry name" value="ALDH_KGSADH"/>
    <property type="match status" value="1"/>
</dbReference>
<dbReference type="eggNOG" id="COG1012">
    <property type="taxonomic scope" value="Bacteria"/>
</dbReference>
<dbReference type="EC" id="1.2.1.4" evidence="3"/>
<dbReference type="InterPro" id="IPR016162">
    <property type="entry name" value="Ald_DH_N"/>
</dbReference>
<dbReference type="OrthoDB" id="9770537at2"/>
<dbReference type="EMBL" id="BAEO01000025">
    <property type="protein sequence ID" value="GAC18858.1"/>
    <property type="molecule type" value="Genomic_DNA"/>
</dbReference>
<protein>
    <submittedName>
        <fullName evidence="3">NADP-dependent aldehyde dehydrogenase</fullName>
        <ecNumber evidence="3">1.2.1.4</ecNumber>
    </submittedName>
</protein>
<dbReference type="AlphaFoldDB" id="K6YQH0"/>
<evidence type="ECO:0000256" key="1">
    <source>
        <dbReference type="ARBA" id="ARBA00023002"/>
    </source>
</evidence>
<dbReference type="InterPro" id="IPR015590">
    <property type="entry name" value="Aldehyde_DH_dom"/>
</dbReference>
<dbReference type="Pfam" id="PF00171">
    <property type="entry name" value="Aldedh"/>
    <property type="match status" value="1"/>
</dbReference>
<dbReference type="InterPro" id="IPR044151">
    <property type="entry name" value="ALDH_KGSADH"/>
</dbReference>
<dbReference type="PANTHER" id="PTHR43353:SF3">
    <property type="entry name" value="ALDEHYDE DEHYDROGENASE-RELATED"/>
    <property type="match status" value="1"/>
</dbReference>
<dbReference type="InterPro" id="IPR016161">
    <property type="entry name" value="Ald_DH/histidinol_DH"/>
</dbReference>
<comment type="caution">
    <text evidence="3">The sequence shown here is derived from an EMBL/GenBank/DDBJ whole genome shotgun (WGS) entry which is preliminary data.</text>
</comment>
<organism evidence="3 4">
    <name type="scientific">Paraglaciecola arctica BSs20135</name>
    <dbReference type="NCBI Taxonomy" id="493475"/>
    <lineage>
        <taxon>Bacteria</taxon>
        <taxon>Pseudomonadati</taxon>
        <taxon>Pseudomonadota</taxon>
        <taxon>Gammaproteobacteria</taxon>
        <taxon>Alteromonadales</taxon>
        <taxon>Alteromonadaceae</taxon>
        <taxon>Paraglaciecola</taxon>
    </lineage>
</organism>
<dbReference type="PANTHER" id="PTHR43353">
    <property type="entry name" value="SUCCINATE-SEMIALDEHYDE DEHYDROGENASE, MITOCHONDRIAL"/>
    <property type="match status" value="1"/>
</dbReference>
<reference evidence="3 4" key="1">
    <citation type="journal article" date="2017" name="Antonie Van Leeuwenhoek">
        <title>Rhizobium rhizosphaerae sp. nov., a novel species isolated from rice rhizosphere.</title>
        <authorList>
            <person name="Zhao J.J."/>
            <person name="Zhang J."/>
            <person name="Zhang R.J."/>
            <person name="Zhang C.W."/>
            <person name="Yin H.Q."/>
            <person name="Zhang X.X."/>
        </authorList>
    </citation>
    <scope>NUCLEOTIDE SEQUENCE [LARGE SCALE GENOMIC DNA]</scope>
    <source>
        <strain evidence="3 4">BSs20135</strain>
    </source>
</reference>
<sequence>MHNSGKSLVAGQWLGGDEQGCFYSFFPASNGLGDQPIYAVTPAQVTAAGEAADEAFKQYRQTSAKQRAEFLVCIGEQIMELGDELLNVTHLETGLPMARLQGERSRTVNQLKAFADGLLKPLYEPIEESAQPERLPLPKPATRLSSLPLGPVAVFGASNFPYAFSTLGGDTASALSAGCPVIVKGHPAHPLTSEMMAMAMEKAIKLCHMPVAVFSLLQSNNPSISHALVGHPLVKAVGFTGSYQVASQLQQTIYQREEVIPFYGELGSINPQIVLPEKVQQDGPELAQQLCQALLMGNGQFCTSPGLWIVPSPGTEFVHSARDFLQQQGSDSVLTPGIANSYVCAVEALAINSHLKDLASSKVQQDFHVPARLFQLNAADFIKNKQLHQEIFGPCALIVTYDDQNELLSLVNSLSGQLTASIHGTNSELASAAELVENLRYKVGRLIFNQMPTGVEVCASMNHGGPYPASTDVRSTSVGLMAMQRFLRPICYQNLPVELSDI</sequence>
<evidence type="ECO:0000259" key="2">
    <source>
        <dbReference type="Pfam" id="PF00171"/>
    </source>
</evidence>
<name>K6YQH0_9ALTE</name>
<evidence type="ECO:0000313" key="4">
    <source>
        <dbReference type="Proteomes" id="UP000006327"/>
    </source>
</evidence>
<proteinExistence type="predicted"/>
<feature type="domain" description="Aldehyde dehydrogenase" evidence="2">
    <location>
        <begin position="37"/>
        <end position="465"/>
    </location>
</feature>
<dbReference type="GO" id="GO:0033721">
    <property type="term" value="F:aldehyde dehydrogenase (NADP+) activity"/>
    <property type="evidence" value="ECO:0007669"/>
    <property type="project" value="UniProtKB-EC"/>
</dbReference>
<dbReference type="RefSeq" id="WP_007619096.1">
    <property type="nucleotide sequence ID" value="NZ_BAEO01000025.1"/>
</dbReference>
<dbReference type="InterPro" id="IPR050740">
    <property type="entry name" value="Aldehyde_DH_Superfamily"/>
</dbReference>
<keyword evidence="4" id="KW-1185">Reference proteome</keyword>
<dbReference type="SUPFAM" id="SSF53720">
    <property type="entry name" value="ALDH-like"/>
    <property type="match status" value="1"/>
</dbReference>
<dbReference type="Gene3D" id="3.40.309.10">
    <property type="entry name" value="Aldehyde Dehydrogenase, Chain A, domain 2"/>
    <property type="match status" value="1"/>
</dbReference>
<dbReference type="Proteomes" id="UP000006327">
    <property type="component" value="Unassembled WGS sequence"/>
</dbReference>
<evidence type="ECO:0000313" key="3">
    <source>
        <dbReference type="EMBL" id="GAC18858.1"/>
    </source>
</evidence>
<dbReference type="InterPro" id="IPR016163">
    <property type="entry name" value="Ald_DH_C"/>
</dbReference>
<dbReference type="STRING" id="493475.GARC_1891"/>
<keyword evidence="1 3" id="KW-0560">Oxidoreductase</keyword>
<accession>K6YQH0</accession>
<gene>
    <name evidence="3" type="primary">aldH</name>
    <name evidence="3" type="ORF">GARC_1891</name>
</gene>